<dbReference type="InterPro" id="IPR039374">
    <property type="entry name" value="SIP_fam"/>
</dbReference>
<dbReference type="InterPro" id="IPR039261">
    <property type="entry name" value="FNR_nucleotide-bd"/>
</dbReference>
<reference evidence="3" key="1">
    <citation type="submission" date="2022-10" db="EMBL/GenBank/DDBJ databases">
        <title>Rhodococcus sp.75.</title>
        <authorList>
            <person name="Sun M."/>
        </authorList>
    </citation>
    <scope>NUCLEOTIDE SEQUENCE</scope>
    <source>
        <strain evidence="3">75</strain>
    </source>
</reference>
<dbReference type="InterPro" id="IPR007037">
    <property type="entry name" value="SIP_rossman_dom"/>
</dbReference>
<accession>A0ABY6P0C9</accession>
<dbReference type="Pfam" id="PF04954">
    <property type="entry name" value="SIP"/>
    <property type="match status" value="1"/>
</dbReference>
<feature type="domain" description="FAD-binding FR-type" evidence="2">
    <location>
        <begin position="12"/>
        <end position="129"/>
    </location>
</feature>
<name>A0ABY6P0C9_9NOCA</name>
<evidence type="ECO:0000259" key="2">
    <source>
        <dbReference type="PROSITE" id="PS51384"/>
    </source>
</evidence>
<feature type="region of interest" description="Disordered" evidence="1">
    <location>
        <begin position="58"/>
        <end position="77"/>
    </location>
</feature>
<evidence type="ECO:0000313" key="3">
    <source>
        <dbReference type="EMBL" id="UZJ25112.1"/>
    </source>
</evidence>
<dbReference type="Gene3D" id="2.40.30.10">
    <property type="entry name" value="Translation factors"/>
    <property type="match status" value="1"/>
</dbReference>
<sequence>MAQDARPDRPARPVIRATVQTSTWLTPHVVRLELHAPELTSFPVGEFTDHYVKLLLPQQDPNQQDPNQEGGARPTTRTYTVRAWDPAARLVTIDVVHHGEQGLAGPWAASAKPGDALGLTGPGGGYAPNPAADWHLLVGDASALPAIACALERIGTSAPAKVVVLVDGPAEHAYPLPDGADVTWVERGLVDAVQGLEWLPGRVHAFVHGEAGDVRDLRRWLRAERHVPLDHLSASGYWRLGRDDEAWRAVKRDWNAAAALEEQDALAGRV</sequence>
<dbReference type="RefSeq" id="WP_265383218.1">
    <property type="nucleotide sequence ID" value="NZ_CP110615.1"/>
</dbReference>
<dbReference type="EMBL" id="CP110615">
    <property type="protein sequence ID" value="UZJ25112.1"/>
    <property type="molecule type" value="Genomic_DNA"/>
</dbReference>
<gene>
    <name evidence="3" type="ORF">RHODO2019_00950</name>
</gene>
<dbReference type="SUPFAM" id="SSF63380">
    <property type="entry name" value="Riboflavin synthase domain-like"/>
    <property type="match status" value="1"/>
</dbReference>
<dbReference type="Gene3D" id="3.40.50.80">
    <property type="entry name" value="Nucleotide-binding domain of ferredoxin-NADP reductase (FNR) module"/>
    <property type="match status" value="1"/>
</dbReference>
<proteinExistence type="predicted"/>
<evidence type="ECO:0000256" key="1">
    <source>
        <dbReference type="SAM" id="MobiDB-lite"/>
    </source>
</evidence>
<organism evidence="3 4">
    <name type="scientific">Rhodococcus antarcticus</name>
    <dbReference type="NCBI Taxonomy" id="2987751"/>
    <lineage>
        <taxon>Bacteria</taxon>
        <taxon>Bacillati</taxon>
        <taxon>Actinomycetota</taxon>
        <taxon>Actinomycetes</taxon>
        <taxon>Mycobacteriales</taxon>
        <taxon>Nocardiaceae</taxon>
        <taxon>Rhodococcus</taxon>
    </lineage>
</organism>
<dbReference type="Proteomes" id="UP001164965">
    <property type="component" value="Chromosome"/>
</dbReference>
<dbReference type="CDD" id="cd06193">
    <property type="entry name" value="siderophore_interacting"/>
    <property type="match status" value="1"/>
</dbReference>
<dbReference type="PANTHER" id="PTHR30157:SF0">
    <property type="entry name" value="NADPH-DEPENDENT FERRIC-CHELATE REDUCTASE"/>
    <property type="match status" value="1"/>
</dbReference>
<keyword evidence="4" id="KW-1185">Reference proteome</keyword>
<dbReference type="Pfam" id="PF08021">
    <property type="entry name" value="FAD_binding_9"/>
    <property type="match status" value="1"/>
</dbReference>
<evidence type="ECO:0000313" key="4">
    <source>
        <dbReference type="Proteomes" id="UP001164965"/>
    </source>
</evidence>
<dbReference type="InterPro" id="IPR017927">
    <property type="entry name" value="FAD-bd_FR_type"/>
</dbReference>
<protein>
    <submittedName>
        <fullName evidence="3">Siderophore-interacting protein</fullName>
    </submittedName>
</protein>
<dbReference type="PROSITE" id="PS51384">
    <property type="entry name" value="FAD_FR"/>
    <property type="match status" value="1"/>
</dbReference>
<dbReference type="InterPro" id="IPR017938">
    <property type="entry name" value="Riboflavin_synthase-like_b-brl"/>
</dbReference>
<feature type="compositionally biased region" description="Low complexity" evidence="1">
    <location>
        <begin position="58"/>
        <end position="68"/>
    </location>
</feature>
<dbReference type="PANTHER" id="PTHR30157">
    <property type="entry name" value="FERRIC REDUCTASE, NADPH-DEPENDENT"/>
    <property type="match status" value="1"/>
</dbReference>
<dbReference type="InterPro" id="IPR013113">
    <property type="entry name" value="SIP_FAD-bd"/>
</dbReference>